<feature type="region of interest" description="Disordered" evidence="1">
    <location>
        <begin position="1"/>
        <end position="28"/>
    </location>
</feature>
<evidence type="ECO:0000256" key="1">
    <source>
        <dbReference type="SAM" id="MobiDB-lite"/>
    </source>
</evidence>
<dbReference type="Proteomes" id="UP001143372">
    <property type="component" value="Unassembled WGS sequence"/>
</dbReference>
<reference evidence="2" key="1">
    <citation type="journal article" date="2014" name="Int. J. Syst. Evol. Microbiol.">
        <title>Complete genome sequence of Corynebacterium casei LMG S-19264T (=DSM 44701T), isolated from a smear-ripened cheese.</title>
        <authorList>
            <consortium name="US DOE Joint Genome Institute (JGI-PGF)"/>
            <person name="Walter F."/>
            <person name="Albersmeier A."/>
            <person name="Kalinowski J."/>
            <person name="Ruckert C."/>
        </authorList>
    </citation>
    <scope>NUCLEOTIDE SEQUENCE</scope>
    <source>
        <strain evidence="2">VKM B-2347</strain>
    </source>
</reference>
<feature type="region of interest" description="Disordered" evidence="1">
    <location>
        <begin position="42"/>
        <end position="68"/>
    </location>
</feature>
<protein>
    <submittedName>
        <fullName evidence="2">Uncharacterized protein</fullName>
    </submittedName>
</protein>
<feature type="compositionally biased region" description="Basic residues" evidence="1">
    <location>
        <begin position="1"/>
        <end position="12"/>
    </location>
</feature>
<accession>A0A9W6J222</accession>
<evidence type="ECO:0000313" key="2">
    <source>
        <dbReference type="EMBL" id="GLK68298.1"/>
    </source>
</evidence>
<evidence type="ECO:0000313" key="3">
    <source>
        <dbReference type="Proteomes" id="UP001143372"/>
    </source>
</evidence>
<proteinExistence type="predicted"/>
<name>A0A9W6J222_9HYPH</name>
<reference evidence="2" key="2">
    <citation type="submission" date="2023-01" db="EMBL/GenBank/DDBJ databases">
        <authorList>
            <person name="Sun Q."/>
            <person name="Evtushenko L."/>
        </authorList>
    </citation>
    <scope>NUCLEOTIDE SEQUENCE</scope>
    <source>
        <strain evidence="2">VKM B-2347</strain>
    </source>
</reference>
<keyword evidence="3" id="KW-1185">Reference proteome</keyword>
<comment type="caution">
    <text evidence="2">The sequence shown here is derived from an EMBL/GenBank/DDBJ whole genome shotgun (WGS) entry which is preliminary data.</text>
</comment>
<sequence>MWQIHLRRRPRAAKGPPGGRLSATRDEERARAASMGVARIGSTTPSKAMRALPAHKNRGDLTEFGCAR</sequence>
<dbReference type="AlphaFoldDB" id="A0A9W6J222"/>
<organism evidence="2 3">
    <name type="scientific">Hansschlegelia plantiphila</name>
    <dbReference type="NCBI Taxonomy" id="374655"/>
    <lineage>
        <taxon>Bacteria</taxon>
        <taxon>Pseudomonadati</taxon>
        <taxon>Pseudomonadota</taxon>
        <taxon>Alphaproteobacteria</taxon>
        <taxon>Hyphomicrobiales</taxon>
        <taxon>Methylopilaceae</taxon>
        <taxon>Hansschlegelia</taxon>
    </lineage>
</organism>
<gene>
    <name evidence="2" type="ORF">GCM10008179_19360</name>
</gene>
<dbReference type="EMBL" id="BSFI01000007">
    <property type="protein sequence ID" value="GLK68298.1"/>
    <property type="molecule type" value="Genomic_DNA"/>
</dbReference>